<dbReference type="EMBL" id="CP040089">
    <property type="protein sequence ID" value="QGA80138.1"/>
    <property type="molecule type" value="Genomic_DNA"/>
</dbReference>
<keyword evidence="3" id="KW-1185">Reference proteome</keyword>
<evidence type="ECO:0000313" key="2">
    <source>
        <dbReference type="EMBL" id="QGA80138.1"/>
    </source>
</evidence>
<name>A0A5Q0UF08_9ARCH</name>
<dbReference type="GeneID" id="42364615"/>
<reference evidence="3" key="1">
    <citation type="submission" date="2019-05" db="EMBL/GenBank/DDBJ databases">
        <title>Candidatus Nanohalobium constans, a novel model system to study the DPANN nano-sized archaea: genomic and physiological characterization of a nanoarchaeon co-cultured with its chitinotrophic host.</title>
        <authorList>
            <person name="La Cono V."/>
            <person name="Arcadi E."/>
            <person name="Crisafi F."/>
            <person name="Denaro R."/>
            <person name="La Spada G."/>
            <person name="Messina E."/>
            <person name="Smedile F."/>
            <person name="Toshchakov S.V."/>
            <person name="Shevchenko M.A."/>
            <person name="Golyshin P.N."/>
            <person name="Golyshina O.V."/>
            <person name="Ferrer M."/>
            <person name="Rohde M."/>
            <person name="Mushegian A."/>
            <person name="Sorokin D.Y."/>
            <person name="Giuliano L."/>
            <person name="Yakimov M.M."/>
        </authorList>
    </citation>
    <scope>NUCLEOTIDE SEQUENCE [LARGE SCALE GENOMIC DNA]</scope>
    <source>
        <strain evidence="3">LC1Nh</strain>
    </source>
</reference>
<gene>
    <name evidence="2" type="primary">rpl39e</name>
    <name evidence="2" type="ORF">LC1Nh_0234</name>
</gene>
<proteinExistence type="predicted"/>
<accession>A0A5Q0UF08</accession>
<feature type="region of interest" description="Disordered" evidence="1">
    <location>
        <begin position="1"/>
        <end position="57"/>
    </location>
</feature>
<keyword evidence="2" id="KW-0687">Ribonucleoprotein</keyword>
<organism evidence="2 3">
    <name type="scientific">Candidatus Nanohalobium constans</name>
    <dbReference type="NCBI Taxonomy" id="2565781"/>
    <lineage>
        <taxon>Archaea</taxon>
        <taxon>Candidatus Nanohalarchaeota</taxon>
        <taxon>Candidatus Nanohalobia</taxon>
        <taxon>Candidatus Nanohalobiales</taxon>
        <taxon>Candidatus Nanohalobiaceae</taxon>
        <taxon>Candidatus Nanohalobium</taxon>
    </lineage>
</organism>
<dbReference type="GO" id="GO:0005840">
    <property type="term" value="C:ribosome"/>
    <property type="evidence" value="ECO:0007669"/>
    <property type="project" value="UniProtKB-KW"/>
</dbReference>
<dbReference type="KEGG" id="ncon:LC1Nh_0234"/>
<dbReference type="AlphaFoldDB" id="A0A5Q0UF08"/>
<dbReference type="SUPFAM" id="SSF48662">
    <property type="entry name" value="Ribosomal protein L39e"/>
    <property type="match status" value="1"/>
</dbReference>
<protein>
    <submittedName>
        <fullName evidence="2">50S ribosomal protein L39e</fullName>
    </submittedName>
</protein>
<sequence length="57" mass="6503">MGSNKSSGKKKRLARLANTAKSAPRWVSLKVHGMDSAQKKSVKPRKSRHWRRNDTDE</sequence>
<dbReference type="InterPro" id="IPR023626">
    <property type="entry name" value="Ribosomal_eL39_dom_sf"/>
</dbReference>
<dbReference type="RefSeq" id="WP_153549875.1">
    <property type="nucleotide sequence ID" value="NZ_CP040089.1"/>
</dbReference>
<evidence type="ECO:0000256" key="1">
    <source>
        <dbReference type="SAM" id="MobiDB-lite"/>
    </source>
</evidence>
<keyword evidence="2" id="KW-0689">Ribosomal protein</keyword>
<feature type="compositionally biased region" description="Basic residues" evidence="1">
    <location>
        <begin position="40"/>
        <end position="51"/>
    </location>
</feature>
<dbReference type="Proteomes" id="UP000377803">
    <property type="component" value="Chromosome"/>
</dbReference>
<dbReference type="Gene3D" id="1.10.1620.10">
    <property type="entry name" value="Ribosomal protein L39e"/>
    <property type="match status" value="1"/>
</dbReference>
<evidence type="ECO:0000313" key="3">
    <source>
        <dbReference type="Proteomes" id="UP000377803"/>
    </source>
</evidence>